<evidence type="ECO:0000313" key="2">
    <source>
        <dbReference type="Proteomes" id="UP000293547"/>
    </source>
</evidence>
<keyword evidence="2" id="KW-1185">Reference proteome</keyword>
<protein>
    <submittedName>
        <fullName evidence="1">Uncharacterized protein</fullName>
    </submittedName>
</protein>
<evidence type="ECO:0000313" key="1">
    <source>
        <dbReference type="EMBL" id="KAB2105404.1"/>
    </source>
</evidence>
<name>A0ACB6FLS7_9PLEO</name>
<sequence length="82" mass="8805">MSVTITPEGFSNFQTTVIDKESGNNVTNRTIPWAVNGACAVRRSVVGMNTDKANLLLKSVGHPPDLTNKLALSLTHPHFGSE</sequence>
<proteinExistence type="predicted"/>
<organism evidence="1 2">
    <name type="scientific">Alternaria gaisen</name>
    <dbReference type="NCBI Taxonomy" id="167740"/>
    <lineage>
        <taxon>Eukaryota</taxon>
        <taxon>Fungi</taxon>
        <taxon>Dikarya</taxon>
        <taxon>Ascomycota</taxon>
        <taxon>Pezizomycotina</taxon>
        <taxon>Dothideomycetes</taxon>
        <taxon>Pleosporomycetidae</taxon>
        <taxon>Pleosporales</taxon>
        <taxon>Pleosporineae</taxon>
        <taxon>Pleosporaceae</taxon>
        <taxon>Alternaria</taxon>
        <taxon>Alternaria sect. Alternaria</taxon>
    </lineage>
</organism>
<accession>A0ACB6FLS7</accession>
<reference evidence="1 2" key="1">
    <citation type="journal article" date="2019" name="bioRxiv">
        <title>Genomics, evolutionary history and diagnostics of the Alternaria alternata species group including apple and Asian pear pathotypes.</title>
        <authorList>
            <person name="Armitage A.D."/>
            <person name="Cockerton H.M."/>
            <person name="Sreenivasaprasad S."/>
            <person name="Woodhall J.W."/>
            <person name="Lane C.R."/>
            <person name="Harrison R.J."/>
            <person name="Clarkson J.P."/>
        </authorList>
    </citation>
    <scope>NUCLEOTIDE SEQUENCE [LARGE SCALE GENOMIC DNA]</scope>
    <source>
        <strain evidence="1 2">FERA 650</strain>
    </source>
</reference>
<dbReference type="EMBL" id="PDWZ02000005">
    <property type="protein sequence ID" value="KAB2105404.1"/>
    <property type="molecule type" value="Genomic_DNA"/>
</dbReference>
<gene>
    <name evidence="1" type="ORF">AG0111_0g5929</name>
</gene>
<comment type="caution">
    <text evidence="1">The sequence shown here is derived from an EMBL/GenBank/DDBJ whole genome shotgun (WGS) entry which is preliminary data.</text>
</comment>
<dbReference type="Proteomes" id="UP000293547">
    <property type="component" value="Unassembled WGS sequence"/>
</dbReference>